<comment type="cofactor">
    <cofactor evidence="19">
        <name>heme</name>
        <dbReference type="ChEBI" id="CHEBI:30413"/>
    </cofactor>
    <text evidence="19">Binds 2 heme groups non-covalently.</text>
</comment>
<name>D3KS88_9TELE</name>
<dbReference type="GO" id="GO:0005743">
    <property type="term" value="C:mitochondrial inner membrane"/>
    <property type="evidence" value="ECO:0007669"/>
    <property type="project" value="UniProtKB-SubCell"/>
</dbReference>
<evidence type="ECO:0000256" key="19">
    <source>
        <dbReference type="PIRSR" id="PIRSR038885-2"/>
    </source>
</evidence>
<feature type="transmembrane region" description="Helical" evidence="20">
    <location>
        <begin position="145"/>
        <end position="166"/>
    </location>
</feature>
<keyword evidence="5 20" id="KW-0813">Transport</keyword>
<keyword evidence="9 19" id="KW-0479">Metal-binding</keyword>
<feature type="domain" description="Cytochrome b/b6 N-terminal region profile" evidence="21">
    <location>
        <begin position="1"/>
        <end position="209"/>
    </location>
</feature>
<dbReference type="InterPro" id="IPR048259">
    <property type="entry name" value="Cytochrome_b_N_euk/bac"/>
</dbReference>
<feature type="binding site" description="axial binding residue" evidence="19">
    <location>
        <position position="196"/>
    </location>
    <ligand>
        <name>heme b</name>
        <dbReference type="ChEBI" id="CHEBI:60344"/>
        <label>b566</label>
    </ligand>
    <ligandPart>
        <name>Fe</name>
        <dbReference type="ChEBI" id="CHEBI:18248"/>
    </ligandPart>
</feature>
<dbReference type="EMBL" id="AB282854">
    <property type="protein sequence ID" value="BAI77325.1"/>
    <property type="molecule type" value="Genomic_DNA"/>
</dbReference>
<feature type="domain" description="Cytochrome b/b6 C-terminal region profile" evidence="22">
    <location>
        <begin position="210"/>
        <end position="380"/>
    </location>
</feature>
<evidence type="ECO:0000256" key="5">
    <source>
        <dbReference type="ARBA" id="ARBA00022448"/>
    </source>
</evidence>
<organism evidence="23">
    <name type="scientific">Linophryne bicornis</name>
    <dbReference type="NCBI Taxonomy" id="242966"/>
    <lineage>
        <taxon>Eukaryota</taxon>
        <taxon>Metazoa</taxon>
        <taxon>Chordata</taxon>
        <taxon>Craniata</taxon>
        <taxon>Vertebrata</taxon>
        <taxon>Euteleostomi</taxon>
        <taxon>Actinopterygii</taxon>
        <taxon>Neopterygii</taxon>
        <taxon>Teleostei</taxon>
        <taxon>Neoteleostei</taxon>
        <taxon>Acanthomorphata</taxon>
        <taxon>Eupercaria</taxon>
        <taxon>Lophiiformes</taxon>
        <taxon>Ceratioidei</taxon>
        <taxon>Linophrynidae</taxon>
        <taxon>Linophryne</taxon>
    </lineage>
</organism>
<dbReference type="PROSITE" id="PS51003">
    <property type="entry name" value="CYTB_CTER"/>
    <property type="match status" value="1"/>
</dbReference>
<keyword evidence="15 20" id="KW-0496">Mitochondrion</keyword>
<keyword evidence="14" id="KW-0830">Ubiquinone</keyword>
<dbReference type="GO" id="GO:0016491">
    <property type="term" value="F:oxidoreductase activity"/>
    <property type="evidence" value="ECO:0007669"/>
    <property type="project" value="UniProtKB-UniRule"/>
</dbReference>
<protein>
    <recommendedName>
        <fullName evidence="4 20">Cytochrome b</fullName>
    </recommendedName>
</protein>
<evidence type="ECO:0000256" key="14">
    <source>
        <dbReference type="ARBA" id="ARBA00023075"/>
    </source>
</evidence>
<dbReference type="PANTHER" id="PTHR19271:SF16">
    <property type="entry name" value="CYTOCHROME B"/>
    <property type="match status" value="1"/>
</dbReference>
<dbReference type="PANTHER" id="PTHR19271">
    <property type="entry name" value="CYTOCHROME B"/>
    <property type="match status" value="1"/>
</dbReference>
<feature type="binding site" evidence="18">
    <location>
        <position position="201"/>
    </location>
    <ligand>
        <name>a ubiquinone</name>
        <dbReference type="ChEBI" id="CHEBI:16389"/>
    </ligand>
</feature>
<dbReference type="GO" id="GO:0046872">
    <property type="term" value="F:metal ion binding"/>
    <property type="evidence" value="ECO:0007669"/>
    <property type="project" value="UniProtKB-UniRule"/>
</dbReference>
<keyword evidence="6 19" id="KW-0349">Heme</keyword>
<evidence type="ECO:0000256" key="3">
    <source>
        <dbReference type="ARBA" id="ARBA00011660"/>
    </source>
</evidence>
<keyword evidence="10" id="KW-0999">Mitochondrion inner membrane</keyword>
<dbReference type="InterPro" id="IPR036150">
    <property type="entry name" value="Cyt_b/b6_C_sf"/>
</dbReference>
<reference evidence="23" key="1">
    <citation type="journal article" date="2010" name="BMC Evol. Biol.">
        <title>Evolutionary history of anglerfishes (Teleostei: Lophiiformes): a mitogenomic perspective.</title>
        <authorList>
            <person name="Miya M."/>
            <person name="Pietsch T.W."/>
            <person name="Orr J.W."/>
            <person name="Arnold R.J."/>
            <person name="Satoh T.P."/>
            <person name="Shedlock A.M."/>
            <person name="Ho H.-C."/>
            <person name="Shimazaki M."/>
            <person name="Yabe M."/>
            <person name="Nishida M."/>
        </authorList>
    </citation>
    <scope>NUCLEOTIDE SEQUENCE</scope>
</reference>
<feature type="binding site" description="axial binding residue" evidence="19">
    <location>
        <position position="83"/>
    </location>
    <ligand>
        <name>heme b</name>
        <dbReference type="ChEBI" id="CHEBI:60344"/>
        <label>b562</label>
    </ligand>
    <ligandPart>
        <name>Fe</name>
        <dbReference type="ChEBI" id="CHEBI:18248"/>
    </ligandPart>
</feature>
<keyword evidence="8 20" id="KW-0812">Transmembrane</keyword>
<dbReference type="InterPro" id="IPR016174">
    <property type="entry name" value="Di-haem_cyt_TM"/>
</dbReference>
<feature type="binding site" description="axial binding residue" evidence="19">
    <location>
        <position position="97"/>
    </location>
    <ligand>
        <name>heme b</name>
        <dbReference type="ChEBI" id="CHEBI:60344"/>
        <label>b566</label>
    </ligand>
    <ligandPart>
        <name>Fe</name>
        <dbReference type="ChEBI" id="CHEBI:18248"/>
    </ligandPart>
</feature>
<keyword evidence="12 20" id="KW-1133">Transmembrane helix</keyword>
<accession>D3KS88</accession>
<keyword evidence="11 20" id="KW-0249">Electron transport</keyword>
<dbReference type="CDD" id="cd00290">
    <property type="entry name" value="cytochrome_b_C"/>
    <property type="match status" value="1"/>
</dbReference>
<evidence type="ECO:0000256" key="16">
    <source>
        <dbReference type="ARBA" id="ARBA00023136"/>
    </source>
</evidence>
<feature type="transmembrane region" description="Helical" evidence="20">
    <location>
        <begin position="29"/>
        <end position="52"/>
    </location>
</feature>
<evidence type="ECO:0000256" key="9">
    <source>
        <dbReference type="ARBA" id="ARBA00022723"/>
    </source>
</evidence>
<evidence type="ECO:0000313" key="23">
    <source>
        <dbReference type="EMBL" id="BAI77325.1"/>
    </source>
</evidence>
<evidence type="ECO:0000256" key="8">
    <source>
        <dbReference type="ARBA" id="ARBA00022692"/>
    </source>
</evidence>
<dbReference type="PROSITE" id="PS51002">
    <property type="entry name" value="CYTB_NTER"/>
    <property type="match status" value="1"/>
</dbReference>
<proteinExistence type="inferred from homology"/>
<feature type="transmembrane region" description="Helical" evidence="20">
    <location>
        <begin position="323"/>
        <end position="341"/>
    </location>
</feature>
<dbReference type="GO" id="GO:0045275">
    <property type="term" value="C:respiratory chain complex III"/>
    <property type="evidence" value="ECO:0007669"/>
    <property type="project" value="InterPro"/>
</dbReference>
<gene>
    <name evidence="23" type="primary">Cyt b</name>
</gene>
<dbReference type="Pfam" id="PF00033">
    <property type="entry name" value="Cytochrome_B"/>
    <property type="match status" value="1"/>
</dbReference>
<comment type="subcellular location">
    <subcellularLocation>
        <location evidence="2">Mitochondrion inner membrane</location>
        <topology evidence="2">Multi-pass membrane protein</topology>
    </subcellularLocation>
</comment>
<dbReference type="InterPro" id="IPR005798">
    <property type="entry name" value="Cyt_b/b6_C"/>
</dbReference>
<evidence type="ECO:0000256" key="17">
    <source>
        <dbReference type="ARBA" id="ARBA00061233"/>
    </source>
</evidence>
<dbReference type="GO" id="GO:0008121">
    <property type="term" value="F:quinol-cytochrome-c reductase activity"/>
    <property type="evidence" value="ECO:0007669"/>
    <property type="project" value="InterPro"/>
</dbReference>
<dbReference type="PIRSF" id="PIRSF038885">
    <property type="entry name" value="COB"/>
    <property type="match status" value="1"/>
</dbReference>
<dbReference type="InterPro" id="IPR027387">
    <property type="entry name" value="Cytb/b6-like_sf"/>
</dbReference>
<evidence type="ECO:0000256" key="7">
    <source>
        <dbReference type="ARBA" id="ARBA00022660"/>
    </source>
</evidence>
<feature type="transmembrane region" description="Helical" evidence="20">
    <location>
        <begin position="229"/>
        <end position="246"/>
    </location>
</feature>
<evidence type="ECO:0000256" key="4">
    <source>
        <dbReference type="ARBA" id="ARBA00013531"/>
    </source>
</evidence>
<evidence type="ECO:0000256" key="15">
    <source>
        <dbReference type="ARBA" id="ARBA00023128"/>
    </source>
</evidence>
<dbReference type="GO" id="GO:0006122">
    <property type="term" value="P:mitochondrial electron transport, ubiquinol to cytochrome c"/>
    <property type="evidence" value="ECO:0007669"/>
    <property type="project" value="TreeGrafter"/>
</dbReference>
<evidence type="ECO:0000259" key="22">
    <source>
        <dbReference type="PROSITE" id="PS51003"/>
    </source>
</evidence>
<feature type="transmembrane region" description="Helical" evidence="20">
    <location>
        <begin position="87"/>
        <end position="107"/>
    </location>
</feature>
<dbReference type="InterPro" id="IPR005797">
    <property type="entry name" value="Cyt_b/b6_N"/>
</dbReference>
<evidence type="ECO:0000256" key="18">
    <source>
        <dbReference type="PIRSR" id="PIRSR038885-1"/>
    </source>
</evidence>
<evidence type="ECO:0000259" key="21">
    <source>
        <dbReference type="PROSITE" id="PS51002"/>
    </source>
</evidence>
<evidence type="ECO:0000256" key="11">
    <source>
        <dbReference type="ARBA" id="ARBA00022982"/>
    </source>
</evidence>
<feature type="transmembrane region" description="Helical" evidence="20">
    <location>
        <begin position="178"/>
        <end position="200"/>
    </location>
</feature>
<dbReference type="Gene3D" id="1.20.810.10">
    <property type="entry name" value="Cytochrome Bc1 Complex, Chain C"/>
    <property type="match status" value="1"/>
</dbReference>
<keyword evidence="16 20" id="KW-0472">Membrane</keyword>
<evidence type="ECO:0000256" key="13">
    <source>
        <dbReference type="ARBA" id="ARBA00023004"/>
    </source>
</evidence>
<feature type="transmembrane region" description="Helical" evidence="20">
    <location>
        <begin position="113"/>
        <end position="133"/>
    </location>
</feature>
<dbReference type="SUPFAM" id="SSF81342">
    <property type="entry name" value="Transmembrane di-heme cytochromes"/>
    <property type="match status" value="1"/>
</dbReference>
<evidence type="ECO:0000256" key="20">
    <source>
        <dbReference type="RuleBase" id="RU362117"/>
    </source>
</evidence>
<dbReference type="CDD" id="cd00284">
    <property type="entry name" value="Cytochrome_b_N"/>
    <property type="match status" value="1"/>
</dbReference>
<comment type="similarity">
    <text evidence="17 20">Belongs to the cytochrome b family.</text>
</comment>
<evidence type="ECO:0000256" key="1">
    <source>
        <dbReference type="ARBA" id="ARBA00002566"/>
    </source>
</evidence>
<comment type="subunit">
    <text evidence="3">The cytochrome bc1 complex contains 3 respiratory subunits (MT-CYB, CYC1 and UQCRFS1), 2 core proteins (UQCRC1 and UQCRC2) and probably 6 low-molecular weight proteins.</text>
</comment>
<dbReference type="InterPro" id="IPR030689">
    <property type="entry name" value="Cytochrome_b"/>
</dbReference>
<comment type="function">
    <text evidence="1 20">Component of the ubiquinol-cytochrome c reductase complex (complex III or cytochrome b-c1 complex) that is part of the mitochondrial respiratory chain. The b-c1 complex mediates electron transfer from ubiquinol to cytochrome c. Contributes to the generation of a proton gradient across the mitochondrial membrane that is then used for ATP synthesis.</text>
</comment>
<evidence type="ECO:0000256" key="2">
    <source>
        <dbReference type="ARBA" id="ARBA00004448"/>
    </source>
</evidence>
<feature type="transmembrane region" description="Helical" evidence="20">
    <location>
        <begin position="288"/>
        <end position="307"/>
    </location>
</feature>
<dbReference type="InterPro" id="IPR048260">
    <property type="entry name" value="Cytochrome_b_C_euk/bac"/>
</dbReference>
<sequence length="380" mass="42551">MTSLRKSHPLLKIANNALIDLPAPSNISVWWNFGSLLGLCLITQIVTGLFLAMHYTSDISSAFSSIVHICRDVNYGWLIRNTHANGASFFFICIYLHIGRGLYYGSYLYKETWNIGVILLLLVMMTAFVGYVLPWGQMSFWGATVITNLLSAIPYAGNTLVQWIWGGFSVDNATLTRFFTFHFLFPFIIAALTIIHLLFLHETGSNNPLGVNSDSDKIPFHPYFSYKDLLGFAVMLTALGSLALFWPNLLGDPDNFIPANPLITPPHIKPEWYFLFAYAILRSIPNKLGGVLALLASILILFLVPLLHTSKQRSMTFRPPTQLLFWFLVGDIAILTWIGGMPVEHPFIIIGQVASVLYFALFLIFLPLAGWLENKALGLT</sequence>
<geneLocation type="mitochondrion" evidence="23"/>
<dbReference type="SUPFAM" id="SSF81648">
    <property type="entry name" value="a domain/subunit of cytochrome bc1 complex (Ubiquinol-cytochrome c reductase)"/>
    <property type="match status" value="1"/>
</dbReference>
<dbReference type="Pfam" id="PF00032">
    <property type="entry name" value="Cytochrom_B_C"/>
    <property type="match status" value="1"/>
</dbReference>
<comment type="cofactor">
    <cofactor evidence="20">
        <name>heme b</name>
        <dbReference type="ChEBI" id="CHEBI:60344"/>
    </cofactor>
    <text evidence="20">Binds 2 heme groups non-covalently.</text>
</comment>
<evidence type="ECO:0000256" key="10">
    <source>
        <dbReference type="ARBA" id="ARBA00022792"/>
    </source>
</evidence>
<evidence type="ECO:0000256" key="6">
    <source>
        <dbReference type="ARBA" id="ARBA00022617"/>
    </source>
</evidence>
<keyword evidence="7 20" id="KW-0679">Respiratory chain</keyword>
<dbReference type="FunFam" id="1.20.810.10:FF:000002">
    <property type="entry name" value="Cytochrome b"/>
    <property type="match status" value="1"/>
</dbReference>
<feature type="binding site" description="axial binding residue" evidence="19">
    <location>
        <position position="182"/>
    </location>
    <ligand>
        <name>heme b</name>
        <dbReference type="ChEBI" id="CHEBI:60344"/>
        <label>b562</label>
    </ligand>
    <ligandPart>
        <name>Fe</name>
        <dbReference type="ChEBI" id="CHEBI:18248"/>
    </ligandPart>
</feature>
<dbReference type="AlphaFoldDB" id="D3KS88"/>
<keyword evidence="13 19" id="KW-0408">Iron</keyword>
<evidence type="ECO:0000256" key="12">
    <source>
        <dbReference type="ARBA" id="ARBA00022989"/>
    </source>
</evidence>
<feature type="transmembrane region" description="Helical" evidence="20">
    <location>
        <begin position="347"/>
        <end position="372"/>
    </location>
</feature>